<sequence length="473" mass="51313">MSARARIVGWMLLVVTLALAVSVFATWTLLHARMEERVNAELGNEAEKLGNYIKEAGRTERDVERLLTGHLVVNAPDRHETFFTIVNGKKGRRTYVTPELDLSADDALVARLARATEPYAAWLPTSAGTVRYAVIPVRSGADIGHFVIAVFYEHHAREVDESVRAVAVTAGVALLLAGSAGWWVAGRVLAPVRLVRQAAERINDSSDLTRRLHVPGNDDVAALAATFNRMLDRLERAFAVQRDFVDDAGHELRTPITVIRGHLELMGDDPQDRAETIALVTDELSRMNRIVDDLLTLAKAEQPGFLALDDVELADLTVTVLAKARPLGPRDWRVEEVADASIRADGQRLTQAMMQLIANAVRHTGPGDLVAAGSAVRGAEVVLWVRDSGPGVRAQDRERIFARFVRGGGRTGEGAGLGLAIVRSIAVAHGGRVHVESAGGGGALFVISIPFHNARREPPDDVGDTIEIMLESR</sequence>
<dbReference type="PRINTS" id="PR00344">
    <property type="entry name" value="BCTRLSENSOR"/>
</dbReference>
<keyword evidence="10 11" id="KW-0472">Membrane</keyword>
<dbReference type="Gene3D" id="6.10.340.10">
    <property type="match status" value="1"/>
</dbReference>
<dbReference type="FunFam" id="1.10.287.130:FF:000001">
    <property type="entry name" value="Two-component sensor histidine kinase"/>
    <property type="match status" value="1"/>
</dbReference>
<evidence type="ECO:0000256" key="11">
    <source>
        <dbReference type="SAM" id="Phobius"/>
    </source>
</evidence>
<keyword evidence="15" id="KW-1185">Reference proteome</keyword>
<dbReference type="GO" id="GO:0005886">
    <property type="term" value="C:plasma membrane"/>
    <property type="evidence" value="ECO:0007669"/>
    <property type="project" value="UniProtKB-SubCell"/>
</dbReference>
<dbReference type="EMBL" id="QMEY01000007">
    <property type="protein sequence ID" value="RBQ18436.1"/>
    <property type="molecule type" value="Genomic_DNA"/>
</dbReference>
<evidence type="ECO:0000313" key="14">
    <source>
        <dbReference type="EMBL" id="RBQ18436.1"/>
    </source>
</evidence>
<dbReference type="PANTHER" id="PTHR45436:SF5">
    <property type="entry name" value="SENSOR HISTIDINE KINASE TRCS"/>
    <property type="match status" value="1"/>
</dbReference>
<evidence type="ECO:0000259" key="13">
    <source>
        <dbReference type="PROSITE" id="PS50885"/>
    </source>
</evidence>
<dbReference type="PROSITE" id="PS50885">
    <property type="entry name" value="HAMP"/>
    <property type="match status" value="1"/>
</dbReference>
<evidence type="ECO:0000256" key="8">
    <source>
        <dbReference type="ARBA" id="ARBA00022989"/>
    </source>
</evidence>
<dbReference type="CDD" id="cd00075">
    <property type="entry name" value="HATPase"/>
    <property type="match status" value="1"/>
</dbReference>
<keyword evidence="6 11" id="KW-0812">Transmembrane</keyword>
<comment type="caution">
    <text evidence="14">The sequence shown here is derived from an EMBL/GenBank/DDBJ whole genome shotgun (WGS) entry which is preliminary data.</text>
</comment>
<dbReference type="Pfam" id="PF00512">
    <property type="entry name" value="HisKA"/>
    <property type="match status" value="1"/>
</dbReference>
<keyword evidence="8 11" id="KW-1133">Transmembrane helix</keyword>
<dbReference type="AlphaFoldDB" id="A0A366LWU7"/>
<evidence type="ECO:0000256" key="1">
    <source>
        <dbReference type="ARBA" id="ARBA00000085"/>
    </source>
</evidence>
<dbReference type="EC" id="2.7.13.3" evidence="3"/>
<dbReference type="Pfam" id="PF00672">
    <property type="entry name" value="HAMP"/>
    <property type="match status" value="1"/>
</dbReference>
<evidence type="ECO:0000256" key="6">
    <source>
        <dbReference type="ARBA" id="ARBA00022692"/>
    </source>
</evidence>
<dbReference type="Proteomes" id="UP000253303">
    <property type="component" value="Unassembled WGS sequence"/>
</dbReference>
<dbReference type="InterPro" id="IPR050428">
    <property type="entry name" value="TCS_sensor_his_kinase"/>
</dbReference>
<dbReference type="SUPFAM" id="SSF158472">
    <property type="entry name" value="HAMP domain-like"/>
    <property type="match status" value="1"/>
</dbReference>
<dbReference type="InterPro" id="IPR003594">
    <property type="entry name" value="HATPase_dom"/>
</dbReference>
<dbReference type="InterPro" id="IPR003661">
    <property type="entry name" value="HisK_dim/P_dom"/>
</dbReference>
<evidence type="ECO:0000256" key="9">
    <source>
        <dbReference type="ARBA" id="ARBA00023012"/>
    </source>
</evidence>
<dbReference type="CDD" id="cd06225">
    <property type="entry name" value="HAMP"/>
    <property type="match status" value="1"/>
</dbReference>
<dbReference type="RefSeq" id="WP_113981911.1">
    <property type="nucleotide sequence ID" value="NZ_QMEY01000007.1"/>
</dbReference>
<protein>
    <recommendedName>
        <fullName evidence="3">histidine kinase</fullName>
        <ecNumber evidence="3">2.7.13.3</ecNumber>
    </recommendedName>
</protein>
<feature type="domain" description="Histidine kinase" evidence="12">
    <location>
        <begin position="247"/>
        <end position="453"/>
    </location>
</feature>
<evidence type="ECO:0000256" key="3">
    <source>
        <dbReference type="ARBA" id="ARBA00012438"/>
    </source>
</evidence>
<dbReference type="PANTHER" id="PTHR45436">
    <property type="entry name" value="SENSOR HISTIDINE KINASE YKOH"/>
    <property type="match status" value="1"/>
</dbReference>
<evidence type="ECO:0000256" key="7">
    <source>
        <dbReference type="ARBA" id="ARBA00022777"/>
    </source>
</evidence>
<keyword evidence="4" id="KW-0597">Phosphoprotein</keyword>
<dbReference type="SUPFAM" id="SSF55874">
    <property type="entry name" value="ATPase domain of HSP90 chaperone/DNA topoisomerase II/histidine kinase"/>
    <property type="match status" value="1"/>
</dbReference>
<dbReference type="InterPro" id="IPR003660">
    <property type="entry name" value="HAMP_dom"/>
</dbReference>
<accession>A0A366LWU7</accession>
<evidence type="ECO:0000259" key="12">
    <source>
        <dbReference type="PROSITE" id="PS50109"/>
    </source>
</evidence>
<dbReference type="InterPro" id="IPR005467">
    <property type="entry name" value="His_kinase_dom"/>
</dbReference>
<proteinExistence type="predicted"/>
<dbReference type="CDD" id="cd00082">
    <property type="entry name" value="HisKA"/>
    <property type="match status" value="1"/>
</dbReference>
<dbReference type="GO" id="GO:0000155">
    <property type="term" value="F:phosphorelay sensor kinase activity"/>
    <property type="evidence" value="ECO:0007669"/>
    <property type="project" value="InterPro"/>
</dbReference>
<dbReference type="PROSITE" id="PS50109">
    <property type="entry name" value="HIS_KIN"/>
    <property type="match status" value="1"/>
</dbReference>
<gene>
    <name evidence="14" type="ORF">DP939_18115</name>
</gene>
<evidence type="ECO:0000256" key="2">
    <source>
        <dbReference type="ARBA" id="ARBA00004236"/>
    </source>
</evidence>
<dbReference type="SMART" id="SM00304">
    <property type="entry name" value="HAMP"/>
    <property type="match status" value="1"/>
</dbReference>
<dbReference type="Pfam" id="PF02518">
    <property type="entry name" value="HATPase_c"/>
    <property type="match status" value="1"/>
</dbReference>
<evidence type="ECO:0000256" key="4">
    <source>
        <dbReference type="ARBA" id="ARBA00022553"/>
    </source>
</evidence>
<comment type="catalytic activity">
    <reaction evidence="1">
        <text>ATP + protein L-histidine = ADP + protein N-phospho-L-histidine.</text>
        <dbReference type="EC" id="2.7.13.3"/>
    </reaction>
</comment>
<keyword evidence="5" id="KW-0808">Transferase</keyword>
<evidence type="ECO:0000313" key="15">
    <source>
        <dbReference type="Proteomes" id="UP000253303"/>
    </source>
</evidence>
<dbReference type="SUPFAM" id="SSF47384">
    <property type="entry name" value="Homodimeric domain of signal transducing histidine kinase"/>
    <property type="match status" value="1"/>
</dbReference>
<name>A0A366LWU7_9ACTN</name>
<dbReference type="OrthoDB" id="9786919at2"/>
<organism evidence="14 15">
    <name type="scientific">Spongiactinospora rosea</name>
    <dbReference type="NCBI Taxonomy" id="2248750"/>
    <lineage>
        <taxon>Bacteria</taxon>
        <taxon>Bacillati</taxon>
        <taxon>Actinomycetota</taxon>
        <taxon>Actinomycetes</taxon>
        <taxon>Streptosporangiales</taxon>
        <taxon>Streptosporangiaceae</taxon>
        <taxon>Spongiactinospora</taxon>
    </lineage>
</organism>
<dbReference type="InterPro" id="IPR004358">
    <property type="entry name" value="Sig_transdc_His_kin-like_C"/>
</dbReference>
<dbReference type="Gene3D" id="1.10.287.130">
    <property type="match status" value="1"/>
</dbReference>
<keyword evidence="7 14" id="KW-0418">Kinase</keyword>
<evidence type="ECO:0000256" key="10">
    <source>
        <dbReference type="ARBA" id="ARBA00023136"/>
    </source>
</evidence>
<feature type="domain" description="HAMP" evidence="13">
    <location>
        <begin position="186"/>
        <end position="239"/>
    </location>
</feature>
<dbReference type="SMART" id="SM00388">
    <property type="entry name" value="HisKA"/>
    <property type="match status" value="1"/>
</dbReference>
<comment type="subcellular location">
    <subcellularLocation>
        <location evidence="2">Cell membrane</location>
    </subcellularLocation>
</comment>
<keyword evidence="9" id="KW-0902">Two-component regulatory system</keyword>
<evidence type="ECO:0000256" key="5">
    <source>
        <dbReference type="ARBA" id="ARBA00022679"/>
    </source>
</evidence>
<dbReference type="Gene3D" id="3.30.565.10">
    <property type="entry name" value="Histidine kinase-like ATPase, C-terminal domain"/>
    <property type="match status" value="1"/>
</dbReference>
<dbReference type="InterPro" id="IPR036890">
    <property type="entry name" value="HATPase_C_sf"/>
</dbReference>
<dbReference type="SMART" id="SM00387">
    <property type="entry name" value="HATPase_c"/>
    <property type="match status" value="1"/>
</dbReference>
<dbReference type="InterPro" id="IPR036097">
    <property type="entry name" value="HisK_dim/P_sf"/>
</dbReference>
<reference evidence="14 15" key="1">
    <citation type="submission" date="2018-06" db="EMBL/GenBank/DDBJ databases">
        <title>Sphaerisporangium craniellae sp. nov., isolated from a marine sponge in the South China Sea.</title>
        <authorList>
            <person name="Li L."/>
        </authorList>
    </citation>
    <scope>NUCLEOTIDE SEQUENCE [LARGE SCALE GENOMIC DNA]</scope>
    <source>
        <strain evidence="14 15">LHW63015</strain>
    </source>
</reference>
<feature type="transmembrane region" description="Helical" evidence="11">
    <location>
        <begin position="7"/>
        <end position="30"/>
    </location>
</feature>